<reference evidence="1" key="1">
    <citation type="journal article" date="2014" name="Front. Microbiol.">
        <title>High frequency of phylogenetically diverse reductive dehalogenase-homologous genes in deep subseafloor sedimentary metagenomes.</title>
        <authorList>
            <person name="Kawai M."/>
            <person name="Futagami T."/>
            <person name="Toyoda A."/>
            <person name="Takaki Y."/>
            <person name="Nishi S."/>
            <person name="Hori S."/>
            <person name="Arai W."/>
            <person name="Tsubouchi T."/>
            <person name="Morono Y."/>
            <person name="Uchiyama I."/>
            <person name="Ito T."/>
            <person name="Fujiyama A."/>
            <person name="Inagaki F."/>
            <person name="Takami H."/>
        </authorList>
    </citation>
    <scope>NUCLEOTIDE SEQUENCE</scope>
    <source>
        <strain evidence="1">Expedition CK06-06</strain>
    </source>
</reference>
<dbReference type="AlphaFoldDB" id="X0UAL7"/>
<proteinExistence type="predicted"/>
<sequence length="67" mass="7631">MKIEQAKKEAREVARNDNVRMVVTFNPYDEETFHDRDGGYGYHPAATHHIFESNETIVEQIPAGGGR</sequence>
<comment type="caution">
    <text evidence="1">The sequence shown here is derived from an EMBL/GenBank/DDBJ whole genome shotgun (WGS) entry which is preliminary data.</text>
</comment>
<accession>X0UAL7</accession>
<name>X0UAL7_9ZZZZ</name>
<evidence type="ECO:0000313" key="1">
    <source>
        <dbReference type="EMBL" id="GAF97402.1"/>
    </source>
</evidence>
<organism evidence="1">
    <name type="scientific">marine sediment metagenome</name>
    <dbReference type="NCBI Taxonomy" id="412755"/>
    <lineage>
        <taxon>unclassified sequences</taxon>
        <taxon>metagenomes</taxon>
        <taxon>ecological metagenomes</taxon>
    </lineage>
</organism>
<dbReference type="EMBL" id="BARS01014843">
    <property type="protein sequence ID" value="GAF97402.1"/>
    <property type="molecule type" value="Genomic_DNA"/>
</dbReference>
<protein>
    <submittedName>
        <fullName evidence="1">Uncharacterized protein</fullName>
    </submittedName>
</protein>
<gene>
    <name evidence="1" type="ORF">S01H1_24673</name>
</gene>